<dbReference type="EMBL" id="WTUX01000006">
    <property type="protein sequence ID" value="MZR12045.1"/>
    <property type="molecule type" value="Genomic_DNA"/>
</dbReference>
<evidence type="ECO:0000256" key="2">
    <source>
        <dbReference type="SAM" id="MobiDB-lite"/>
    </source>
</evidence>
<evidence type="ECO:0000256" key="3">
    <source>
        <dbReference type="SAM" id="Phobius"/>
    </source>
</evidence>
<reference evidence="4 5" key="1">
    <citation type="submission" date="2019-12" db="EMBL/GenBank/DDBJ databases">
        <title>Maritimibacter sp. nov. sp. isolated from sea sand.</title>
        <authorList>
            <person name="Kim J."/>
            <person name="Jeong S.E."/>
            <person name="Jung H.S."/>
            <person name="Jeon C.O."/>
        </authorList>
    </citation>
    <scope>NUCLEOTIDE SEQUENCE [LARGE SCALE GENOMIC DNA]</scope>
    <source>
        <strain evidence="4 5">DP07</strain>
    </source>
</reference>
<keyword evidence="5" id="KW-1185">Reference proteome</keyword>
<feature type="compositionally biased region" description="Acidic residues" evidence="2">
    <location>
        <begin position="92"/>
        <end position="104"/>
    </location>
</feature>
<feature type="compositionally biased region" description="Acidic residues" evidence="2">
    <location>
        <begin position="54"/>
        <end position="74"/>
    </location>
</feature>
<dbReference type="Proteomes" id="UP000467322">
    <property type="component" value="Unassembled WGS sequence"/>
</dbReference>
<evidence type="ECO:0000313" key="5">
    <source>
        <dbReference type="Proteomes" id="UP000467322"/>
    </source>
</evidence>
<keyword evidence="3" id="KW-1133">Transmembrane helix</keyword>
<keyword evidence="1" id="KW-0175">Coiled coil</keyword>
<keyword evidence="3" id="KW-0812">Transmembrane</keyword>
<name>A0A845LW71_9RHOB</name>
<comment type="caution">
    <text evidence="4">The sequence shown here is derived from an EMBL/GenBank/DDBJ whole genome shotgun (WGS) entry which is preliminary data.</text>
</comment>
<feature type="compositionally biased region" description="Basic and acidic residues" evidence="2">
    <location>
        <begin position="111"/>
        <end position="121"/>
    </location>
</feature>
<protein>
    <recommendedName>
        <fullName evidence="6">Mitochondrial inner membrane protein</fullName>
    </recommendedName>
</protein>
<proteinExistence type="predicted"/>
<evidence type="ECO:0000313" key="4">
    <source>
        <dbReference type="EMBL" id="MZR12045.1"/>
    </source>
</evidence>
<organism evidence="4 5">
    <name type="scientific">Maritimibacter harenae</name>
    <dbReference type="NCBI Taxonomy" id="2606218"/>
    <lineage>
        <taxon>Bacteria</taxon>
        <taxon>Pseudomonadati</taxon>
        <taxon>Pseudomonadota</taxon>
        <taxon>Alphaproteobacteria</taxon>
        <taxon>Rhodobacterales</taxon>
        <taxon>Roseobacteraceae</taxon>
        <taxon>Maritimibacter</taxon>
    </lineage>
</organism>
<feature type="compositionally biased region" description="Basic and acidic residues" evidence="2">
    <location>
        <begin position="31"/>
        <end position="45"/>
    </location>
</feature>
<feature type="coiled-coil region" evidence="1">
    <location>
        <begin position="189"/>
        <end position="304"/>
    </location>
</feature>
<feature type="transmembrane region" description="Helical" evidence="3">
    <location>
        <begin position="141"/>
        <end position="164"/>
    </location>
</feature>
<feature type="compositionally biased region" description="Basic and acidic residues" evidence="2">
    <location>
        <begin position="1"/>
        <end position="16"/>
    </location>
</feature>
<feature type="compositionally biased region" description="Low complexity" evidence="2">
    <location>
        <begin position="77"/>
        <end position="86"/>
    </location>
</feature>
<evidence type="ECO:0008006" key="6">
    <source>
        <dbReference type="Google" id="ProtNLM"/>
    </source>
</evidence>
<keyword evidence="3" id="KW-0472">Membrane</keyword>
<feature type="region of interest" description="Disordered" evidence="2">
    <location>
        <begin position="1"/>
        <end position="140"/>
    </location>
</feature>
<sequence>MAKPPKSDDEAPREDADAQPDAPSESDDIEDAKVIEETGPEKDEAGEGFSESEAGSETEAETSGEEAEGEDERVDPEAATPWAAAEPSKDEDAGEETAGDDVSDETPTADTTHDEPAEETKPVPAVAAASTTTGRSRGGGAFGGMVLGGIVAGVIGFGVAQYFVPGSWPFGQEKEDPLAADVLANSQDLAELQAQTEAQAQAISQLEGDTSAQEIGDALRADVDRLDTRMTELSDRLASFDQRITALEKMPQGDSAEAAETAAAAYERELADMRAMLESELETLRAEQEEAQSLQENAAESAREATARAALSRIMAALDSGQPFADALSDLTSAMDADVPEALALQAEDGVPTLASLRDSFPPMAREALDAALRAMVDAGEIGRGEAFLRTQLGTRSLEPQEGDDPDAILSRAEFALTNGRIAEALEELSAMPEAAQPVMQDWIARAESRLAALEAGAALGDTLNP</sequence>
<dbReference type="AlphaFoldDB" id="A0A845LW71"/>
<evidence type="ECO:0000256" key="1">
    <source>
        <dbReference type="SAM" id="Coils"/>
    </source>
</evidence>
<dbReference type="RefSeq" id="WP_161350159.1">
    <property type="nucleotide sequence ID" value="NZ_WTUX01000006.1"/>
</dbReference>
<accession>A0A845LW71</accession>
<gene>
    <name evidence="4" type="ORF">GQE99_03310</name>
</gene>
<feature type="compositionally biased region" description="Low complexity" evidence="2">
    <location>
        <begin position="122"/>
        <end position="135"/>
    </location>
</feature>